<evidence type="ECO:0000256" key="8">
    <source>
        <dbReference type="ARBA" id="ARBA00023136"/>
    </source>
</evidence>
<dbReference type="PANTHER" id="PTHR35008">
    <property type="entry name" value="BLL4482 PROTEIN-RELATED"/>
    <property type="match status" value="1"/>
</dbReference>
<feature type="binding site" description="covalent" evidence="9">
    <location>
        <position position="208"/>
    </location>
    <ligand>
        <name>heme c</name>
        <dbReference type="ChEBI" id="CHEBI:61717"/>
        <label>2</label>
    </ligand>
</feature>
<proteinExistence type="predicted"/>
<sequence>MMRLKRVLGWCVAIVAVVGVAGLWYSSHPEIEPLNASNPAKFSDEMVARGKLLADAGDCAVCHTSKDGVTNTGGLAIEIPFGTIYTTNITPDVETGIGSWSFDAFKRAMREGIDREGNYLYPAFPYTAFTKTSDADLEALYAYLMSQTAVKSHNPKTDLSFPFNIRRGISAWNLLFLSPGAYQPDTAQSEEWNRGAYLVEGLGHCSACHTPRNLMFAEKTGADYLGGGVAEGWIAPALNQHSPSPLGWNKQELVEYMRTGFSINHGVAAGPMAPVVKEGLSAQSDADLMAIATYLLSFQGSETKIPDGDREKAAADINLKAYSQIEPLTSQGARIFSGACMACHNQDSGPALNGVKPSIALNSNLYESSPDNMIHIILNGIQSPATDKLGYMPAFRYNMNDQQIVALLSYLREDFAKQPAWPDLAERVKQIRLETEKDN</sequence>
<dbReference type="InterPro" id="IPR014353">
    <property type="entry name" value="Membr-bd_ADH_cyt_c"/>
</dbReference>
<evidence type="ECO:0000256" key="1">
    <source>
        <dbReference type="ARBA" id="ARBA00004236"/>
    </source>
</evidence>
<comment type="caution">
    <text evidence="13">The sequence shown here is derived from an EMBL/GenBank/DDBJ whole genome shotgun (WGS) entry which is preliminary data.</text>
</comment>
<evidence type="ECO:0000256" key="2">
    <source>
        <dbReference type="ARBA" id="ARBA00022475"/>
    </source>
</evidence>
<dbReference type="Pfam" id="PF00034">
    <property type="entry name" value="Cytochrom_C"/>
    <property type="match status" value="1"/>
</dbReference>
<dbReference type="PROSITE" id="PS51007">
    <property type="entry name" value="CYTC"/>
    <property type="match status" value="3"/>
</dbReference>
<dbReference type="EMBL" id="FOLW01000003">
    <property type="protein sequence ID" value="SFC62822.1"/>
    <property type="molecule type" value="Genomic_DNA"/>
</dbReference>
<keyword evidence="11" id="KW-1133">Transmembrane helix</keyword>
<dbReference type="GO" id="GO:0009055">
    <property type="term" value="F:electron transfer activity"/>
    <property type="evidence" value="ECO:0007669"/>
    <property type="project" value="InterPro"/>
</dbReference>
<comment type="subcellular location">
    <subcellularLocation>
        <location evidence="1">Cell membrane</location>
    </subcellularLocation>
</comment>
<evidence type="ECO:0000256" key="6">
    <source>
        <dbReference type="ARBA" id="ARBA00022737"/>
    </source>
</evidence>
<feature type="binding site" description="covalent" evidence="9">
    <location>
        <position position="340"/>
    </location>
    <ligand>
        <name>heme c</name>
        <dbReference type="ChEBI" id="CHEBI:61717"/>
        <label>3</label>
    </ligand>
</feature>
<feature type="domain" description="Cytochrome c" evidence="12">
    <location>
        <begin position="45"/>
        <end position="148"/>
    </location>
</feature>
<keyword evidence="5" id="KW-0732">Signal</keyword>
<feature type="binding site" description="axial binding residue" evidence="10">
    <location>
        <position position="344"/>
    </location>
    <ligand>
        <name>heme c</name>
        <dbReference type="ChEBI" id="CHEBI:61717"/>
        <label>3</label>
    </ligand>
    <ligandPart>
        <name>Fe</name>
        <dbReference type="ChEBI" id="CHEBI:18248"/>
    </ligandPart>
</feature>
<dbReference type="GO" id="GO:0020037">
    <property type="term" value="F:heme binding"/>
    <property type="evidence" value="ECO:0007669"/>
    <property type="project" value="InterPro"/>
</dbReference>
<dbReference type="PANTHER" id="PTHR35008:SF8">
    <property type="entry name" value="ALCOHOL DEHYDROGENASE CYTOCHROME C SUBUNIT"/>
    <property type="match status" value="1"/>
</dbReference>
<dbReference type="GO" id="GO:0016614">
    <property type="term" value="F:oxidoreductase activity, acting on CH-OH group of donors"/>
    <property type="evidence" value="ECO:0007669"/>
    <property type="project" value="InterPro"/>
</dbReference>
<evidence type="ECO:0000313" key="14">
    <source>
        <dbReference type="Proteomes" id="UP000226420"/>
    </source>
</evidence>
<evidence type="ECO:0000256" key="3">
    <source>
        <dbReference type="ARBA" id="ARBA00022617"/>
    </source>
</evidence>
<dbReference type="RefSeq" id="WP_047781941.1">
    <property type="nucleotide sequence ID" value="NZ_FOLW01000003.1"/>
</dbReference>
<feature type="binding site" description="covalent" evidence="9">
    <location>
        <position position="205"/>
    </location>
    <ligand>
        <name>heme c</name>
        <dbReference type="ChEBI" id="CHEBI:61717"/>
        <label>2</label>
    </ligand>
</feature>
<dbReference type="Pfam" id="PF13442">
    <property type="entry name" value="Cytochrome_CBB3"/>
    <property type="match status" value="1"/>
</dbReference>
<comment type="cofactor">
    <cofactor evidence="9">
        <name>heme c</name>
        <dbReference type="ChEBI" id="CHEBI:61717"/>
    </cofactor>
    <text evidence="9">Binds 3 heme c groups covalently per subunit.</text>
</comment>
<keyword evidence="6" id="KW-0677">Repeat</keyword>
<dbReference type="InterPro" id="IPR051459">
    <property type="entry name" value="Cytochrome_c-type_DH"/>
</dbReference>
<evidence type="ECO:0000256" key="11">
    <source>
        <dbReference type="SAM" id="Phobius"/>
    </source>
</evidence>
<name>A0AAJ4W9W5_9GAMM</name>
<evidence type="ECO:0000256" key="10">
    <source>
        <dbReference type="PIRSR" id="PIRSR000018-51"/>
    </source>
</evidence>
<feature type="domain" description="Cytochrome c" evidence="12">
    <location>
        <begin position="190"/>
        <end position="299"/>
    </location>
</feature>
<feature type="transmembrane region" description="Helical" evidence="11">
    <location>
        <begin position="7"/>
        <end position="25"/>
    </location>
</feature>
<feature type="binding site" description="axial binding residue" evidence="10">
    <location>
        <position position="209"/>
    </location>
    <ligand>
        <name>heme c</name>
        <dbReference type="ChEBI" id="CHEBI:61717"/>
        <label>2</label>
    </ligand>
    <ligandPart>
        <name>Fe</name>
        <dbReference type="ChEBI" id="CHEBI:18248"/>
    </ligandPart>
</feature>
<accession>A0AAJ4W9W5</accession>
<organism evidence="13 14">
    <name type="scientific">Pragia fontium DSM 5563 = ATCC 49100</name>
    <dbReference type="NCBI Taxonomy" id="1122977"/>
    <lineage>
        <taxon>Bacteria</taxon>
        <taxon>Pseudomonadati</taxon>
        <taxon>Pseudomonadota</taxon>
        <taxon>Gammaproteobacteria</taxon>
        <taxon>Enterobacterales</taxon>
        <taxon>Budviciaceae</taxon>
        <taxon>Pragia</taxon>
    </lineage>
</organism>
<dbReference type="Gene3D" id="1.10.760.10">
    <property type="entry name" value="Cytochrome c-like domain"/>
    <property type="match status" value="3"/>
</dbReference>
<keyword evidence="3 9" id="KW-0349">Heme</keyword>
<feature type="binding site" description="axial binding residue" evidence="10">
    <location>
        <position position="63"/>
    </location>
    <ligand>
        <name>heme c</name>
        <dbReference type="ChEBI" id="CHEBI:61717"/>
        <label>1</label>
    </ligand>
    <ligandPart>
        <name>Fe</name>
        <dbReference type="ChEBI" id="CHEBI:18248"/>
    </ligandPart>
</feature>
<evidence type="ECO:0000256" key="7">
    <source>
        <dbReference type="ARBA" id="ARBA00023004"/>
    </source>
</evidence>
<keyword evidence="11" id="KW-0812">Transmembrane</keyword>
<dbReference type="Proteomes" id="UP000226420">
    <property type="component" value="Unassembled WGS sequence"/>
</dbReference>
<feature type="domain" description="Cytochrome c" evidence="12">
    <location>
        <begin position="327"/>
        <end position="415"/>
    </location>
</feature>
<dbReference type="SUPFAM" id="SSF46626">
    <property type="entry name" value="Cytochrome c"/>
    <property type="match status" value="3"/>
</dbReference>
<keyword evidence="8 11" id="KW-0472">Membrane</keyword>
<evidence type="ECO:0000259" key="12">
    <source>
        <dbReference type="PROSITE" id="PS51007"/>
    </source>
</evidence>
<evidence type="ECO:0000256" key="5">
    <source>
        <dbReference type="ARBA" id="ARBA00022729"/>
    </source>
</evidence>
<dbReference type="GO" id="GO:0005886">
    <property type="term" value="C:plasma membrane"/>
    <property type="evidence" value="ECO:0007669"/>
    <property type="project" value="UniProtKB-SubCell"/>
</dbReference>
<feature type="binding site" description="covalent" evidence="9">
    <location>
        <position position="59"/>
    </location>
    <ligand>
        <name>heme c</name>
        <dbReference type="ChEBI" id="CHEBI:61717"/>
        <label>1</label>
    </ligand>
</feature>
<dbReference type="InterPro" id="IPR036909">
    <property type="entry name" value="Cyt_c-like_dom_sf"/>
</dbReference>
<dbReference type="InterPro" id="IPR009056">
    <property type="entry name" value="Cyt_c-like_dom"/>
</dbReference>
<feature type="binding site" description="covalent" evidence="9">
    <location>
        <position position="62"/>
    </location>
    <ligand>
        <name>heme c</name>
        <dbReference type="ChEBI" id="CHEBI:61717"/>
        <label>1</label>
    </ligand>
</feature>
<keyword evidence="4 10" id="KW-0479">Metal-binding</keyword>
<keyword evidence="7 10" id="KW-0408">Iron</keyword>
<dbReference type="PIRSF" id="PIRSF000018">
    <property type="entry name" value="Mb_ADH_cyt_c"/>
    <property type="match status" value="1"/>
</dbReference>
<feature type="binding site" description="covalent" evidence="9">
    <location>
        <position position="343"/>
    </location>
    <ligand>
        <name>heme c</name>
        <dbReference type="ChEBI" id="CHEBI:61717"/>
        <label>3</label>
    </ligand>
</feature>
<reference evidence="13 14" key="1">
    <citation type="submission" date="2016-10" db="EMBL/GenBank/DDBJ databases">
        <authorList>
            <person name="Varghese N."/>
            <person name="Submissions S."/>
        </authorList>
    </citation>
    <scope>NUCLEOTIDE SEQUENCE [LARGE SCALE GENOMIC DNA]</scope>
    <source>
        <strain evidence="13 14">DSM 5563</strain>
    </source>
</reference>
<dbReference type="AlphaFoldDB" id="A0AAJ4W9W5"/>
<gene>
    <name evidence="13" type="ORF">SAMN02745723_103152</name>
</gene>
<evidence type="ECO:0000256" key="4">
    <source>
        <dbReference type="ARBA" id="ARBA00022723"/>
    </source>
</evidence>
<dbReference type="GO" id="GO:0005506">
    <property type="term" value="F:iron ion binding"/>
    <property type="evidence" value="ECO:0007669"/>
    <property type="project" value="InterPro"/>
</dbReference>
<evidence type="ECO:0000256" key="9">
    <source>
        <dbReference type="PIRSR" id="PIRSR000018-50"/>
    </source>
</evidence>
<evidence type="ECO:0000313" key="13">
    <source>
        <dbReference type="EMBL" id="SFC62822.1"/>
    </source>
</evidence>
<keyword evidence="2" id="KW-1003">Cell membrane</keyword>
<protein>
    <submittedName>
        <fullName evidence="13">Cytochrome c, mono-and diheme variants</fullName>
    </submittedName>
</protein>